<organism evidence="1 2">
    <name type="scientific">Paracoccus versutus</name>
    <name type="common">Thiobacillus versutus</name>
    <dbReference type="NCBI Taxonomy" id="34007"/>
    <lineage>
        <taxon>Bacteria</taxon>
        <taxon>Pseudomonadati</taxon>
        <taxon>Pseudomonadota</taxon>
        <taxon>Alphaproteobacteria</taxon>
        <taxon>Rhodobacterales</taxon>
        <taxon>Paracoccaceae</taxon>
        <taxon>Paracoccus</taxon>
    </lineage>
</organism>
<accession>A0A3D9XUQ4</accession>
<evidence type="ECO:0000313" key="2">
    <source>
        <dbReference type="Proteomes" id="UP000256941"/>
    </source>
</evidence>
<name>A0A3D9XUQ4_PARVE</name>
<dbReference type="AlphaFoldDB" id="A0A3D9XUQ4"/>
<dbReference type="Pfam" id="PF11000">
    <property type="entry name" value="DUF2840"/>
    <property type="match status" value="1"/>
</dbReference>
<gene>
    <name evidence="1" type="ORF">BDD41_2000</name>
</gene>
<evidence type="ECO:0000313" key="1">
    <source>
        <dbReference type="EMBL" id="REF73441.1"/>
    </source>
</evidence>
<dbReference type="Proteomes" id="UP000256941">
    <property type="component" value="Unassembled WGS sequence"/>
</dbReference>
<protein>
    <submittedName>
        <fullName evidence="1">Uncharacterized protein DUF2840</fullName>
    </submittedName>
</protein>
<sequence>MTVHPMNPEAGAGLEPDGCCAPPVPPSGCTLVDLIWRKGEIEYWIRFGRFRFKWVQDRERRTLGFAPGSVFAFVRWTANGYGTTASRIDILRAVEADQPCQTIPHVQPGAEILLKLHGWPRVARVLEAIDRIEAIGISPGDVAPDYWRHLHHRLSANEAPHRYTRLRHAAWLKRREVMP</sequence>
<dbReference type="RefSeq" id="WP_244295047.1">
    <property type="nucleotide sequence ID" value="NZ_CP038196.1"/>
</dbReference>
<dbReference type="EMBL" id="QTUJ01000001">
    <property type="protein sequence ID" value="REF73441.1"/>
    <property type="molecule type" value="Genomic_DNA"/>
</dbReference>
<reference evidence="1 2" key="1">
    <citation type="submission" date="2018-08" db="EMBL/GenBank/DDBJ databases">
        <title>Genomic Encyclopedia of Archaeal and Bacterial Type Strains, Phase II (KMG-II): from individual species to whole genera.</title>
        <authorList>
            <person name="Goeker M."/>
        </authorList>
    </citation>
    <scope>NUCLEOTIDE SEQUENCE [LARGE SCALE GENOMIC DNA]</scope>
    <source>
        <strain evidence="1 2">DSM 17099</strain>
    </source>
</reference>
<proteinExistence type="predicted"/>
<dbReference type="InterPro" id="IPR021263">
    <property type="entry name" value="DUF2840"/>
</dbReference>
<comment type="caution">
    <text evidence="1">The sequence shown here is derived from an EMBL/GenBank/DDBJ whole genome shotgun (WGS) entry which is preliminary data.</text>
</comment>